<evidence type="ECO:0000256" key="1">
    <source>
        <dbReference type="SAM" id="MobiDB-lite"/>
    </source>
</evidence>
<accession>A0A9N9BSQ8</accession>
<feature type="compositionally biased region" description="Basic and acidic residues" evidence="1">
    <location>
        <begin position="386"/>
        <end position="402"/>
    </location>
</feature>
<reference evidence="2" key="1">
    <citation type="submission" date="2021-06" db="EMBL/GenBank/DDBJ databases">
        <authorList>
            <person name="Kallberg Y."/>
            <person name="Tangrot J."/>
            <person name="Rosling A."/>
        </authorList>
    </citation>
    <scope>NUCLEOTIDE SEQUENCE</scope>
    <source>
        <strain evidence="2">MA453B</strain>
    </source>
</reference>
<gene>
    <name evidence="2" type="ORF">DERYTH_LOCUS6378</name>
</gene>
<sequence>MLSDKQFGYSNKGRIAQDAAAESQLLVALSVLEGVHHLFDEPNLSAKFKKLQNEYRENDRNYRNDLTSPNLCESGWHNEQNNGAEKESIVMSKRCENFEMEDTYYDENYSDSDSESATEIENFPILNFDIDAYQDVRNKILQQNKCFEANGGHLHQRLGPGVSNFGCNSKHDDLSTILEKFGNWIKLIAKSDNKLQKQQLIWSLLPAIKTLKSGLPKDLIYSPFDNQVLPTLLMTQIAFKLAKIDLSDKAKAEFLEEKECAQFGNLLGESLWQSLLDEFIDTVINIDDCPAPDRCERLWTLSNQIYAAFQNPDPNSNSLFEYTTQNTLKGYSNMETCYQHRIKRMQDLLAQEVYLTKKKNTKGRASKNLVKDTVANFKQRQKIQKRKQESNDQSKNDEFTSE</sequence>
<dbReference type="EMBL" id="CAJVPY010002879">
    <property type="protein sequence ID" value="CAG8574602.1"/>
    <property type="molecule type" value="Genomic_DNA"/>
</dbReference>
<evidence type="ECO:0000313" key="3">
    <source>
        <dbReference type="Proteomes" id="UP000789405"/>
    </source>
</evidence>
<feature type="region of interest" description="Disordered" evidence="1">
    <location>
        <begin position="377"/>
        <end position="402"/>
    </location>
</feature>
<dbReference type="OrthoDB" id="2435949at2759"/>
<keyword evidence="3" id="KW-1185">Reference proteome</keyword>
<comment type="caution">
    <text evidence="2">The sequence shown here is derived from an EMBL/GenBank/DDBJ whole genome shotgun (WGS) entry which is preliminary data.</text>
</comment>
<proteinExistence type="predicted"/>
<evidence type="ECO:0000313" key="2">
    <source>
        <dbReference type="EMBL" id="CAG8574602.1"/>
    </source>
</evidence>
<name>A0A9N9BSQ8_9GLOM</name>
<protein>
    <submittedName>
        <fullName evidence="2">16542_t:CDS:1</fullName>
    </submittedName>
</protein>
<dbReference type="Proteomes" id="UP000789405">
    <property type="component" value="Unassembled WGS sequence"/>
</dbReference>
<dbReference type="AlphaFoldDB" id="A0A9N9BSQ8"/>
<organism evidence="2 3">
    <name type="scientific">Dentiscutata erythropus</name>
    <dbReference type="NCBI Taxonomy" id="1348616"/>
    <lineage>
        <taxon>Eukaryota</taxon>
        <taxon>Fungi</taxon>
        <taxon>Fungi incertae sedis</taxon>
        <taxon>Mucoromycota</taxon>
        <taxon>Glomeromycotina</taxon>
        <taxon>Glomeromycetes</taxon>
        <taxon>Diversisporales</taxon>
        <taxon>Gigasporaceae</taxon>
        <taxon>Dentiscutata</taxon>
    </lineage>
</organism>